<dbReference type="AlphaFoldDB" id="A0A9W6MZ57"/>
<protein>
    <recommendedName>
        <fullName evidence="2 4">acylphosphatase</fullName>
        <ecNumber evidence="2 4">3.6.1.7</ecNumber>
    </recommendedName>
</protein>
<feature type="domain" description="Acylphosphatase-like" evidence="6">
    <location>
        <begin position="6"/>
        <end position="95"/>
    </location>
</feature>
<dbReference type="RefSeq" id="WP_213373133.1">
    <property type="nucleotide sequence ID" value="NZ_BSFJ01000005.1"/>
</dbReference>
<sequence>MSHVTATRLFIRGRVQGVGYRAWLAREAERRGLRGWVRNRREGSVEALVFAPAPALEDFVATCRNGPPAANVSEVALHEETAPAAEALGDFAIRPSA</sequence>
<organism evidence="7 8">
    <name type="scientific">Ancylobacter dichloromethanicus</name>
    <dbReference type="NCBI Taxonomy" id="518825"/>
    <lineage>
        <taxon>Bacteria</taxon>
        <taxon>Pseudomonadati</taxon>
        <taxon>Pseudomonadota</taxon>
        <taxon>Alphaproteobacteria</taxon>
        <taxon>Hyphomicrobiales</taxon>
        <taxon>Xanthobacteraceae</taxon>
        <taxon>Ancylobacter</taxon>
    </lineage>
</organism>
<evidence type="ECO:0000256" key="5">
    <source>
        <dbReference type="RuleBase" id="RU004168"/>
    </source>
</evidence>
<comment type="similarity">
    <text evidence="1 5">Belongs to the acylphosphatase family.</text>
</comment>
<reference evidence="7" key="2">
    <citation type="submission" date="2023-01" db="EMBL/GenBank/DDBJ databases">
        <authorList>
            <person name="Sun Q."/>
            <person name="Evtushenko L."/>
        </authorList>
    </citation>
    <scope>NUCLEOTIDE SEQUENCE</scope>
    <source>
        <strain evidence="7">VKM B-2484</strain>
    </source>
</reference>
<keyword evidence="4" id="KW-0378">Hydrolase</keyword>
<name>A0A9W6MZ57_9HYPH</name>
<feature type="active site" evidence="4">
    <location>
        <position position="39"/>
    </location>
</feature>
<keyword evidence="8" id="KW-1185">Reference proteome</keyword>
<dbReference type="PANTHER" id="PTHR47268">
    <property type="entry name" value="ACYLPHOSPHATASE"/>
    <property type="match status" value="1"/>
</dbReference>
<dbReference type="EC" id="3.6.1.7" evidence="2 4"/>
<dbReference type="Gene3D" id="3.30.70.100">
    <property type="match status" value="1"/>
</dbReference>
<dbReference type="Proteomes" id="UP001143370">
    <property type="component" value="Unassembled WGS sequence"/>
</dbReference>
<dbReference type="GO" id="GO:0003998">
    <property type="term" value="F:acylphosphatase activity"/>
    <property type="evidence" value="ECO:0007669"/>
    <property type="project" value="UniProtKB-EC"/>
</dbReference>
<gene>
    <name evidence="7" type="primary">acyP</name>
    <name evidence="7" type="ORF">GCM10017643_19180</name>
</gene>
<reference evidence="7" key="1">
    <citation type="journal article" date="2014" name="Int. J. Syst. Evol. Microbiol.">
        <title>Complete genome sequence of Corynebacterium casei LMG S-19264T (=DSM 44701T), isolated from a smear-ripened cheese.</title>
        <authorList>
            <consortium name="US DOE Joint Genome Institute (JGI-PGF)"/>
            <person name="Walter F."/>
            <person name="Albersmeier A."/>
            <person name="Kalinowski J."/>
            <person name="Ruckert C."/>
        </authorList>
    </citation>
    <scope>NUCLEOTIDE SEQUENCE</scope>
    <source>
        <strain evidence="7">VKM B-2484</strain>
    </source>
</reference>
<dbReference type="InterPro" id="IPR020456">
    <property type="entry name" value="Acylphosphatase"/>
</dbReference>
<dbReference type="Pfam" id="PF00708">
    <property type="entry name" value="Acylphosphatase"/>
    <property type="match status" value="1"/>
</dbReference>
<dbReference type="PRINTS" id="PR00112">
    <property type="entry name" value="ACYLPHPHTASE"/>
</dbReference>
<evidence type="ECO:0000313" key="7">
    <source>
        <dbReference type="EMBL" id="GLK71803.1"/>
    </source>
</evidence>
<dbReference type="SUPFAM" id="SSF54975">
    <property type="entry name" value="Acylphosphatase/BLUF domain-like"/>
    <property type="match status" value="1"/>
</dbReference>
<proteinExistence type="inferred from homology"/>
<accession>A0A9W6MZ57</accession>
<dbReference type="InterPro" id="IPR036046">
    <property type="entry name" value="Acylphosphatase-like_dom_sf"/>
</dbReference>
<evidence type="ECO:0000256" key="4">
    <source>
        <dbReference type="PROSITE-ProRule" id="PRU00520"/>
    </source>
</evidence>
<evidence type="ECO:0000259" key="6">
    <source>
        <dbReference type="PROSITE" id="PS51160"/>
    </source>
</evidence>
<dbReference type="PANTHER" id="PTHR47268:SF4">
    <property type="entry name" value="ACYLPHOSPHATASE"/>
    <property type="match status" value="1"/>
</dbReference>
<comment type="caution">
    <text evidence="7">The sequence shown here is derived from an EMBL/GenBank/DDBJ whole genome shotgun (WGS) entry which is preliminary data.</text>
</comment>
<comment type="catalytic activity">
    <reaction evidence="3 4">
        <text>an acyl phosphate + H2O = a carboxylate + phosphate + H(+)</text>
        <dbReference type="Rhea" id="RHEA:14965"/>
        <dbReference type="ChEBI" id="CHEBI:15377"/>
        <dbReference type="ChEBI" id="CHEBI:15378"/>
        <dbReference type="ChEBI" id="CHEBI:29067"/>
        <dbReference type="ChEBI" id="CHEBI:43474"/>
        <dbReference type="ChEBI" id="CHEBI:59918"/>
        <dbReference type="EC" id="3.6.1.7"/>
    </reaction>
</comment>
<dbReference type="PROSITE" id="PS51160">
    <property type="entry name" value="ACYLPHOSPHATASE_3"/>
    <property type="match status" value="1"/>
</dbReference>
<dbReference type="EMBL" id="BSFJ01000005">
    <property type="protein sequence ID" value="GLK71803.1"/>
    <property type="molecule type" value="Genomic_DNA"/>
</dbReference>
<dbReference type="NCBIfam" id="NF010996">
    <property type="entry name" value="PRK14421.1"/>
    <property type="match status" value="1"/>
</dbReference>
<evidence type="ECO:0000313" key="8">
    <source>
        <dbReference type="Proteomes" id="UP001143370"/>
    </source>
</evidence>
<evidence type="ECO:0000256" key="2">
    <source>
        <dbReference type="ARBA" id="ARBA00012150"/>
    </source>
</evidence>
<evidence type="ECO:0000256" key="1">
    <source>
        <dbReference type="ARBA" id="ARBA00005614"/>
    </source>
</evidence>
<dbReference type="InterPro" id="IPR001792">
    <property type="entry name" value="Acylphosphatase-like_dom"/>
</dbReference>
<feature type="active site" evidence="4">
    <location>
        <position position="21"/>
    </location>
</feature>
<evidence type="ECO:0000256" key="3">
    <source>
        <dbReference type="ARBA" id="ARBA00047645"/>
    </source>
</evidence>